<dbReference type="PANTHER" id="PTHR32552">
    <property type="entry name" value="FERRICHROME IRON RECEPTOR-RELATED"/>
    <property type="match status" value="1"/>
</dbReference>
<protein>
    <submittedName>
        <fullName evidence="16">Iron complex outermembrane receptor protein</fullName>
    </submittedName>
</protein>
<evidence type="ECO:0000256" key="10">
    <source>
        <dbReference type="ARBA" id="ARBA00023237"/>
    </source>
</evidence>
<keyword evidence="3 11" id="KW-1134">Transmembrane beta strand</keyword>
<evidence type="ECO:0000256" key="12">
    <source>
        <dbReference type="RuleBase" id="RU003357"/>
    </source>
</evidence>
<dbReference type="RefSeq" id="WP_184335225.1">
    <property type="nucleotide sequence ID" value="NZ_JACHHZ010000006.1"/>
</dbReference>
<evidence type="ECO:0000256" key="8">
    <source>
        <dbReference type="ARBA" id="ARBA00023077"/>
    </source>
</evidence>
<dbReference type="PANTHER" id="PTHR32552:SF81">
    <property type="entry name" value="TONB-DEPENDENT OUTER MEMBRANE RECEPTOR"/>
    <property type="match status" value="1"/>
</dbReference>
<proteinExistence type="inferred from homology"/>
<dbReference type="AlphaFoldDB" id="A0A841HV63"/>
<sequence>MPTTAVSLKTVLMAVSVAASIPTAGAQTQVDAPGSDVLESIIVTAGKHRERLQDLPASIWVATEENLSRSEVRDFDDLVRIAPSLTITKTTQPANNSINIRGVGTYAFSIATKPSVSVIVDDVLQSFQAQAFQALADVSQVEILRGPQSTLFGTSATAGVVNITTNSPGPVFEAGGKAMATDDGESRLSGFLSGPVTDELSARLFVGAVSDRGNLYNTFTQNWVNGHRDVFARAKLLWEPSEPWTVALSAYWSDTEASCCTWASQSVSPGVTFGRFQGYRAPQADVLNGITPGSSNRLISADVDPRGDAVDYGGSVKVERRIGELSLLSITALNRYQLEDRQDTDGTAFNWGPGGAGISGAIPGGSANGGWFQVDSITEELRLVSPQEDRFRFLAALYFNQTDSERSFVRGSNTLTQYGTLTTVPATGSAYSTYLANARATNYALFGTASFDVTSRFGIVAGMRVNHEELSYSLIDRFNQVTFGVPDCSTSTTSGLAVSTCDDFDSFSGKVAITYEITPAMMLFAGYDRGYKGAAYDLTSTYTMRSPVTATGPYQGFPIGDAVAAQQPVAPETVDGYQFGVKGQLNPRLYWSLTLFDQVFHDFQAQSRDELTQQNILNSIEQATTRGVEAEVTASLGERLSLTASGSYNEATIDEFPGAPCFSSQTPGLGCVAGKQDLSGRPLPNAPRWKFSLDGQFEQPLINGYSAFAAASWHWQSSVMHSLLQDPMSVQDSYGLLNLAVGIESNRWRLKAFCVNVLDQNYSLTRGRDGAWNINPYGAAAAPTSDATRWTPGSDSARYLGLELSVRY</sequence>
<evidence type="ECO:0000256" key="4">
    <source>
        <dbReference type="ARBA" id="ARBA00022496"/>
    </source>
</evidence>
<evidence type="ECO:0000256" key="1">
    <source>
        <dbReference type="ARBA" id="ARBA00004571"/>
    </source>
</evidence>
<feature type="signal peptide" evidence="13">
    <location>
        <begin position="1"/>
        <end position="26"/>
    </location>
</feature>
<dbReference type="InterPro" id="IPR039426">
    <property type="entry name" value="TonB-dep_rcpt-like"/>
</dbReference>
<dbReference type="PROSITE" id="PS52016">
    <property type="entry name" value="TONB_DEPENDENT_REC_3"/>
    <property type="match status" value="1"/>
</dbReference>
<evidence type="ECO:0000256" key="6">
    <source>
        <dbReference type="ARBA" id="ARBA00023004"/>
    </source>
</evidence>
<keyword evidence="10 11" id="KW-0998">Cell outer membrane</keyword>
<gene>
    <name evidence="16" type="ORF">HNQ60_004729</name>
</gene>
<reference evidence="16 17" key="1">
    <citation type="submission" date="2020-08" db="EMBL/GenBank/DDBJ databases">
        <title>Genomic Encyclopedia of Type Strains, Phase IV (KMG-IV): sequencing the most valuable type-strain genomes for metagenomic binning, comparative biology and taxonomic classification.</title>
        <authorList>
            <person name="Goeker M."/>
        </authorList>
    </citation>
    <scope>NUCLEOTIDE SEQUENCE [LARGE SCALE GENOMIC DNA]</scope>
    <source>
        <strain evidence="16 17">DSM 26723</strain>
    </source>
</reference>
<comment type="similarity">
    <text evidence="11 12">Belongs to the TonB-dependent receptor family.</text>
</comment>
<dbReference type="InterPro" id="IPR012910">
    <property type="entry name" value="Plug_dom"/>
</dbReference>
<keyword evidence="2 11" id="KW-0813">Transport</keyword>
<evidence type="ECO:0000256" key="3">
    <source>
        <dbReference type="ARBA" id="ARBA00022452"/>
    </source>
</evidence>
<comment type="caution">
    <text evidence="16">The sequence shown here is derived from an EMBL/GenBank/DDBJ whole genome shotgun (WGS) entry which is preliminary data.</text>
</comment>
<evidence type="ECO:0000256" key="13">
    <source>
        <dbReference type="SAM" id="SignalP"/>
    </source>
</evidence>
<dbReference type="Proteomes" id="UP000588068">
    <property type="component" value="Unassembled WGS sequence"/>
</dbReference>
<evidence type="ECO:0000259" key="14">
    <source>
        <dbReference type="Pfam" id="PF00593"/>
    </source>
</evidence>
<evidence type="ECO:0000256" key="9">
    <source>
        <dbReference type="ARBA" id="ARBA00023136"/>
    </source>
</evidence>
<keyword evidence="13" id="KW-0732">Signal</keyword>
<feature type="domain" description="TonB-dependent receptor plug" evidence="15">
    <location>
        <begin position="52"/>
        <end position="160"/>
    </location>
</feature>
<name>A0A841HV63_9GAMM</name>
<dbReference type="Pfam" id="PF00593">
    <property type="entry name" value="TonB_dep_Rec_b-barrel"/>
    <property type="match status" value="1"/>
</dbReference>
<keyword evidence="17" id="KW-1185">Reference proteome</keyword>
<evidence type="ECO:0000313" key="17">
    <source>
        <dbReference type="Proteomes" id="UP000588068"/>
    </source>
</evidence>
<evidence type="ECO:0000256" key="2">
    <source>
        <dbReference type="ARBA" id="ARBA00022448"/>
    </source>
</evidence>
<keyword evidence="9 11" id="KW-0472">Membrane</keyword>
<keyword evidence="16" id="KW-0675">Receptor</keyword>
<evidence type="ECO:0000259" key="15">
    <source>
        <dbReference type="Pfam" id="PF07715"/>
    </source>
</evidence>
<feature type="chain" id="PRO_5032377620" evidence="13">
    <location>
        <begin position="27"/>
        <end position="808"/>
    </location>
</feature>
<accession>A0A841HV63</accession>
<dbReference type="GO" id="GO:0006826">
    <property type="term" value="P:iron ion transport"/>
    <property type="evidence" value="ECO:0007669"/>
    <property type="project" value="UniProtKB-KW"/>
</dbReference>
<evidence type="ECO:0000256" key="5">
    <source>
        <dbReference type="ARBA" id="ARBA00022692"/>
    </source>
</evidence>
<keyword evidence="6" id="KW-0408">Iron</keyword>
<dbReference type="EMBL" id="JACHHZ010000006">
    <property type="protein sequence ID" value="MBB6095838.1"/>
    <property type="molecule type" value="Genomic_DNA"/>
</dbReference>
<feature type="domain" description="TonB-dependent receptor-like beta-barrel" evidence="14">
    <location>
        <begin position="304"/>
        <end position="756"/>
    </location>
</feature>
<keyword evidence="7" id="KW-0406">Ion transport</keyword>
<dbReference type="InterPro" id="IPR000531">
    <property type="entry name" value="Beta-barrel_TonB"/>
</dbReference>
<organism evidence="16 17">
    <name type="scientific">Povalibacter uvarum</name>
    <dbReference type="NCBI Taxonomy" id="732238"/>
    <lineage>
        <taxon>Bacteria</taxon>
        <taxon>Pseudomonadati</taxon>
        <taxon>Pseudomonadota</taxon>
        <taxon>Gammaproteobacteria</taxon>
        <taxon>Steroidobacterales</taxon>
        <taxon>Steroidobacteraceae</taxon>
        <taxon>Povalibacter</taxon>
    </lineage>
</organism>
<evidence type="ECO:0000256" key="11">
    <source>
        <dbReference type="PROSITE-ProRule" id="PRU01360"/>
    </source>
</evidence>
<dbReference type="GO" id="GO:0009279">
    <property type="term" value="C:cell outer membrane"/>
    <property type="evidence" value="ECO:0007669"/>
    <property type="project" value="UniProtKB-SubCell"/>
</dbReference>
<comment type="subcellular location">
    <subcellularLocation>
        <location evidence="1 11">Cell outer membrane</location>
        <topology evidence="1 11">Multi-pass membrane protein</topology>
    </subcellularLocation>
</comment>
<dbReference type="Gene3D" id="2.40.170.20">
    <property type="entry name" value="TonB-dependent receptor, beta-barrel domain"/>
    <property type="match status" value="1"/>
</dbReference>
<keyword evidence="5 11" id="KW-0812">Transmembrane</keyword>
<keyword evidence="8 12" id="KW-0798">TonB box</keyword>
<dbReference type="InterPro" id="IPR036942">
    <property type="entry name" value="Beta-barrel_TonB_sf"/>
</dbReference>
<evidence type="ECO:0000313" key="16">
    <source>
        <dbReference type="EMBL" id="MBB6095838.1"/>
    </source>
</evidence>
<dbReference type="SUPFAM" id="SSF56935">
    <property type="entry name" value="Porins"/>
    <property type="match status" value="1"/>
</dbReference>
<evidence type="ECO:0000256" key="7">
    <source>
        <dbReference type="ARBA" id="ARBA00023065"/>
    </source>
</evidence>
<keyword evidence="4" id="KW-0410">Iron transport</keyword>
<dbReference type="Pfam" id="PF07715">
    <property type="entry name" value="Plug"/>
    <property type="match status" value="1"/>
</dbReference>